<accession>A0A443RUG9</accession>
<evidence type="ECO:0000313" key="11">
    <source>
        <dbReference type="EMBL" id="RWS18835.1"/>
    </source>
</evidence>
<evidence type="ECO:0000256" key="8">
    <source>
        <dbReference type="ARBA" id="ARBA00023022"/>
    </source>
</evidence>
<protein>
    <submittedName>
        <fullName evidence="11">Putative ferric-chelate reductase 1-like protein</fullName>
    </submittedName>
</protein>
<evidence type="ECO:0000256" key="6">
    <source>
        <dbReference type="ARBA" id="ARBA00022729"/>
    </source>
</evidence>
<comment type="subcellular location">
    <subcellularLocation>
        <location evidence="1">Secreted</location>
    </subcellularLocation>
</comment>
<feature type="non-terminal residue" evidence="11">
    <location>
        <position position="110"/>
    </location>
</feature>
<evidence type="ECO:0000259" key="10">
    <source>
        <dbReference type="Pfam" id="PF02014"/>
    </source>
</evidence>
<dbReference type="GO" id="GO:0005576">
    <property type="term" value="C:extracellular region"/>
    <property type="evidence" value="ECO:0007669"/>
    <property type="project" value="UniProtKB-SubCell"/>
</dbReference>
<evidence type="ECO:0000256" key="7">
    <source>
        <dbReference type="ARBA" id="ARBA00022859"/>
    </source>
</evidence>
<feature type="signal peptide" evidence="9">
    <location>
        <begin position="1"/>
        <end position="22"/>
    </location>
</feature>
<dbReference type="InterPro" id="IPR002861">
    <property type="entry name" value="Reeler_dom"/>
</dbReference>
<dbReference type="GO" id="GO:0042742">
    <property type="term" value="P:defense response to bacterium"/>
    <property type="evidence" value="ECO:0007669"/>
    <property type="project" value="UniProtKB-KW"/>
</dbReference>
<comment type="caution">
    <text evidence="11">The sequence shown here is derived from an EMBL/GenBank/DDBJ whole genome shotgun (WGS) entry which is preliminary data.</text>
</comment>
<keyword evidence="4" id="KW-0929">Antimicrobial</keyword>
<dbReference type="InterPro" id="IPR042307">
    <property type="entry name" value="Reeler_sf"/>
</dbReference>
<keyword evidence="7" id="KW-0391">Immunity</keyword>
<evidence type="ECO:0000313" key="12">
    <source>
        <dbReference type="Proteomes" id="UP000288716"/>
    </source>
</evidence>
<dbReference type="STRING" id="299467.A0A443RUG9"/>
<feature type="chain" id="PRO_5019002721" evidence="9">
    <location>
        <begin position="23"/>
        <end position="110"/>
    </location>
</feature>
<keyword evidence="6 9" id="KW-0732">Signal</keyword>
<dbReference type="Pfam" id="PF02014">
    <property type="entry name" value="Reeler"/>
    <property type="match status" value="1"/>
</dbReference>
<dbReference type="GO" id="GO:0045087">
    <property type="term" value="P:innate immune response"/>
    <property type="evidence" value="ECO:0007669"/>
    <property type="project" value="UniProtKB-KW"/>
</dbReference>
<sequence length="110" mass="11619">MNAFGKVGVLCFLQLLTVLVQCLPNGAPTKACQTLEPRHGVAAQNGHGTFVLKASTEDGIVTITLSSTDSTKFKGFIIQPRSIDQSDKIIDGTFTAGSNSKAIDCFDKTA</sequence>
<feature type="domain" description="Reelin" evidence="10">
    <location>
        <begin position="32"/>
        <end position="107"/>
    </location>
</feature>
<reference evidence="11 12" key="1">
    <citation type="journal article" date="2018" name="Gigascience">
        <title>Genomes of trombidid mites reveal novel predicted allergens and laterally-transferred genes associated with secondary metabolism.</title>
        <authorList>
            <person name="Dong X."/>
            <person name="Chaisiri K."/>
            <person name="Xia D."/>
            <person name="Armstrong S.D."/>
            <person name="Fang Y."/>
            <person name="Donnelly M.J."/>
            <person name="Kadowaki T."/>
            <person name="McGarry J.W."/>
            <person name="Darby A.C."/>
            <person name="Makepeace B.L."/>
        </authorList>
    </citation>
    <scope>NUCLEOTIDE SEQUENCE [LARGE SCALE GENOMIC DNA]</scope>
    <source>
        <strain evidence="11">UoL-UT</strain>
    </source>
</reference>
<dbReference type="VEuPathDB" id="VectorBase:LDEU013205"/>
<organism evidence="11 12">
    <name type="scientific">Leptotrombidium deliense</name>
    <dbReference type="NCBI Taxonomy" id="299467"/>
    <lineage>
        <taxon>Eukaryota</taxon>
        <taxon>Metazoa</taxon>
        <taxon>Ecdysozoa</taxon>
        <taxon>Arthropoda</taxon>
        <taxon>Chelicerata</taxon>
        <taxon>Arachnida</taxon>
        <taxon>Acari</taxon>
        <taxon>Acariformes</taxon>
        <taxon>Trombidiformes</taxon>
        <taxon>Prostigmata</taxon>
        <taxon>Anystina</taxon>
        <taxon>Parasitengona</taxon>
        <taxon>Trombiculoidea</taxon>
        <taxon>Trombiculidae</taxon>
        <taxon>Leptotrombidium</taxon>
    </lineage>
</organism>
<evidence type="ECO:0000256" key="1">
    <source>
        <dbReference type="ARBA" id="ARBA00004613"/>
    </source>
</evidence>
<evidence type="ECO:0000256" key="4">
    <source>
        <dbReference type="ARBA" id="ARBA00022529"/>
    </source>
</evidence>
<keyword evidence="3" id="KW-0964">Secreted</keyword>
<dbReference type="GO" id="GO:0016020">
    <property type="term" value="C:membrane"/>
    <property type="evidence" value="ECO:0007669"/>
    <property type="project" value="TreeGrafter"/>
</dbReference>
<keyword evidence="8" id="KW-0044">Antibiotic</keyword>
<dbReference type="PANTHER" id="PTHR45828">
    <property type="entry name" value="CYTOCHROME B561/FERRIC REDUCTASE TRANSMEMBRANE"/>
    <property type="match status" value="1"/>
</dbReference>
<dbReference type="Gene3D" id="2.60.40.4060">
    <property type="entry name" value="Reeler domain"/>
    <property type="match status" value="1"/>
</dbReference>
<keyword evidence="12" id="KW-1185">Reference proteome</keyword>
<dbReference type="InterPro" id="IPR051237">
    <property type="entry name" value="Ferric-chelate_Red/DefProt"/>
</dbReference>
<comment type="similarity">
    <text evidence="2">Belongs to the insect defense protein family.</text>
</comment>
<evidence type="ECO:0000256" key="3">
    <source>
        <dbReference type="ARBA" id="ARBA00022525"/>
    </source>
</evidence>
<gene>
    <name evidence="11" type="ORF">B4U80_04686</name>
</gene>
<dbReference type="EMBL" id="NCKV01033511">
    <property type="protein sequence ID" value="RWS18835.1"/>
    <property type="molecule type" value="Genomic_DNA"/>
</dbReference>
<name>A0A443RUG9_9ACAR</name>
<dbReference type="PANTHER" id="PTHR45828:SF9">
    <property type="entry name" value="CELL WALL INTEGRITY AND STRESS RESPONSE COMPONENT 4-LIKE-RELATED"/>
    <property type="match status" value="1"/>
</dbReference>
<proteinExistence type="inferred from homology"/>
<evidence type="ECO:0000256" key="9">
    <source>
        <dbReference type="SAM" id="SignalP"/>
    </source>
</evidence>
<dbReference type="AlphaFoldDB" id="A0A443RUG9"/>
<keyword evidence="5" id="KW-0399">Innate immunity</keyword>
<dbReference type="Proteomes" id="UP000288716">
    <property type="component" value="Unassembled WGS sequence"/>
</dbReference>
<evidence type="ECO:0000256" key="5">
    <source>
        <dbReference type="ARBA" id="ARBA00022588"/>
    </source>
</evidence>
<dbReference type="OrthoDB" id="6418377at2759"/>
<evidence type="ECO:0000256" key="2">
    <source>
        <dbReference type="ARBA" id="ARBA00008501"/>
    </source>
</evidence>